<feature type="non-terminal residue" evidence="1">
    <location>
        <position position="1"/>
    </location>
</feature>
<organism evidence="1 2">
    <name type="scientific">Cotesia congregata</name>
    <name type="common">Parasitoid wasp</name>
    <name type="synonym">Apanteles congregatus</name>
    <dbReference type="NCBI Taxonomy" id="51543"/>
    <lineage>
        <taxon>Eukaryota</taxon>
        <taxon>Metazoa</taxon>
        <taxon>Ecdysozoa</taxon>
        <taxon>Arthropoda</taxon>
        <taxon>Hexapoda</taxon>
        <taxon>Insecta</taxon>
        <taxon>Pterygota</taxon>
        <taxon>Neoptera</taxon>
        <taxon>Endopterygota</taxon>
        <taxon>Hymenoptera</taxon>
        <taxon>Apocrita</taxon>
        <taxon>Ichneumonoidea</taxon>
        <taxon>Braconidae</taxon>
        <taxon>Microgastrinae</taxon>
        <taxon>Cotesia</taxon>
    </lineage>
</organism>
<accession>A0A8J2HC64</accession>
<gene>
    <name evidence="1" type="ORF">HICCMSTLAB_LOCUS6794</name>
</gene>
<protein>
    <submittedName>
        <fullName evidence="1">Uncharacterized protein</fullName>
    </submittedName>
</protein>
<proteinExistence type="predicted"/>
<dbReference type="PANTHER" id="PTHR31511:SF12">
    <property type="entry name" value="RHO TERMINATION FACTOR N-TERMINAL DOMAIN-CONTAINING PROTEIN"/>
    <property type="match status" value="1"/>
</dbReference>
<comment type="caution">
    <text evidence="1">The sequence shown here is derived from an EMBL/GenBank/DDBJ whole genome shotgun (WGS) entry which is preliminary data.</text>
</comment>
<reference evidence="1" key="1">
    <citation type="submission" date="2021-04" db="EMBL/GenBank/DDBJ databases">
        <authorList>
            <person name="Chebbi M.A.C M."/>
        </authorList>
    </citation>
    <scope>NUCLEOTIDE SEQUENCE</scope>
</reference>
<keyword evidence="2" id="KW-1185">Reference proteome</keyword>
<evidence type="ECO:0000313" key="1">
    <source>
        <dbReference type="EMBL" id="CAG5093404.1"/>
    </source>
</evidence>
<name>A0A8J2HC64_COTCN</name>
<dbReference type="EMBL" id="CAJNRD030001120">
    <property type="protein sequence ID" value="CAG5093404.1"/>
    <property type="molecule type" value="Genomic_DNA"/>
</dbReference>
<feature type="non-terminal residue" evidence="1">
    <location>
        <position position="320"/>
    </location>
</feature>
<dbReference type="AlphaFoldDB" id="A0A8J2HC64"/>
<dbReference type="OrthoDB" id="7694315at2759"/>
<sequence>ALKNLVDTIAFSYADLLGEQLTDEHRQRCLRVCEETIEYFNTILRDPGTTIQVRRSVQAHINQLNWLADQFSRLGNQVVGGDLNQGVKWQNLENAFAGNIQTGCVINQRHKDPTLFLQASRDIVINKVQSVLRDLAGLKVNVEFFCTFRKHQQDIEKRKSFITKSREILPATSLQDWYTEHVYEKLKQRIEDFEHEGSGWSRLGPTSLMVTMSRFAPTQVGNPPSSDCRRISSGSMRLRTSRTMMSSASCEIPTIHLLMIKKSVNYTNNLDNIESVYHFAWIHNLSGLIKSQISLGRHRLYFCDRCLNHFKFQKCYLEHR</sequence>
<evidence type="ECO:0000313" key="2">
    <source>
        <dbReference type="Proteomes" id="UP000786811"/>
    </source>
</evidence>
<dbReference type="PANTHER" id="PTHR31511">
    <property type="entry name" value="PROTEIN CBG23764"/>
    <property type="match status" value="1"/>
</dbReference>
<dbReference type="Proteomes" id="UP000786811">
    <property type="component" value="Unassembled WGS sequence"/>
</dbReference>